<protein>
    <submittedName>
        <fullName evidence="4">Class F sortase</fullName>
    </submittedName>
</protein>
<feature type="chain" id="PRO_5017475187" evidence="3">
    <location>
        <begin position="38"/>
        <end position="236"/>
    </location>
</feature>
<reference evidence="4 5" key="1">
    <citation type="submission" date="2018-09" db="EMBL/GenBank/DDBJ databases">
        <title>Nesterenkonia natronophila sp. nov., an alkaliphilic actinobacteriume isolated from a soda lake, and emended description of the genus Nesterenkonia.</title>
        <authorList>
            <person name="Menes R.J."/>
            <person name="Iriarte A."/>
        </authorList>
    </citation>
    <scope>NUCLEOTIDE SEQUENCE [LARGE SCALE GENOMIC DNA]</scope>
    <source>
        <strain evidence="4 5">M8</strain>
    </source>
</reference>
<feature type="region of interest" description="Disordered" evidence="2">
    <location>
        <begin position="32"/>
        <end position="70"/>
    </location>
</feature>
<dbReference type="EMBL" id="QYZP01000001">
    <property type="protein sequence ID" value="RJN33011.1"/>
    <property type="molecule type" value="Genomic_DNA"/>
</dbReference>
<dbReference type="PROSITE" id="PS51257">
    <property type="entry name" value="PROKAR_LIPOPROTEIN"/>
    <property type="match status" value="1"/>
</dbReference>
<dbReference type="CDD" id="cd05829">
    <property type="entry name" value="Sortase_F"/>
    <property type="match status" value="1"/>
</dbReference>
<sequence>MMISRCSSSRGLRRSVPLLLVAALTLSGCATSGQSTAAEPAEPAVQDSRGSEEPPNPQTPGPSSTPGTASEIDAVPVQSTELGEVEQTPAPVRVSYSDIDADIPVIAHGVSEDGQMYIPDDAAEAAWYKYGRAPSDETGSTVIAAHAGSVHTPVGPLYLLHEAQPGEEVTVEDESGREHVYEVTEVEQQDKEDLDFTPYFSRDGDHHLVLITCGGQWNPDRSSYNDNIIVTAKPAK</sequence>
<evidence type="ECO:0000256" key="3">
    <source>
        <dbReference type="SAM" id="SignalP"/>
    </source>
</evidence>
<dbReference type="OrthoDB" id="525039at2"/>
<gene>
    <name evidence="4" type="ORF">D3250_04180</name>
</gene>
<name>A0A3A4F5I2_9MICC</name>
<dbReference type="GO" id="GO:0016787">
    <property type="term" value="F:hydrolase activity"/>
    <property type="evidence" value="ECO:0007669"/>
    <property type="project" value="UniProtKB-KW"/>
</dbReference>
<comment type="caution">
    <text evidence="4">The sequence shown here is derived from an EMBL/GenBank/DDBJ whole genome shotgun (WGS) entry which is preliminary data.</text>
</comment>
<keyword evidence="5" id="KW-1185">Reference proteome</keyword>
<dbReference type="Pfam" id="PF04203">
    <property type="entry name" value="Sortase"/>
    <property type="match status" value="1"/>
</dbReference>
<dbReference type="InterPro" id="IPR023365">
    <property type="entry name" value="Sortase_dom-sf"/>
</dbReference>
<accession>A0A3A4F5I2</accession>
<dbReference type="AlphaFoldDB" id="A0A3A4F5I2"/>
<dbReference type="InterPro" id="IPR042001">
    <property type="entry name" value="Sortase_F"/>
</dbReference>
<feature type="compositionally biased region" description="Low complexity" evidence="2">
    <location>
        <begin position="61"/>
        <end position="70"/>
    </location>
</feature>
<keyword evidence="1" id="KW-0378">Hydrolase</keyword>
<evidence type="ECO:0000256" key="1">
    <source>
        <dbReference type="ARBA" id="ARBA00022801"/>
    </source>
</evidence>
<dbReference type="SUPFAM" id="SSF63817">
    <property type="entry name" value="Sortase"/>
    <property type="match status" value="1"/>
</dbReference>
<evidence type="ECO:0000256" key="2">
    <source>
        <dbReference type="SAM" id="MobiDB-lite"/>
    </source>
</evidence>
<evidence type="ECO:0000313" key="4">
    <source>
        <dbReference type="EMBL" id="RJN33011.1"/>
    </source>
</evidence>
<organism evidence="4 5">
    <name type="scientific">Nesterenkonia natronophila</name>
    <dbReference type="NCBI Taxonomy" id="2174932"/>
    <lineage>
        <taxon>Bacteria</taxon>
        <taxon>Bacillati</taxon>
        <taxon>Actinomycetota</taxon>
        <taxon>Actinomycetes</taxon>
        <taxon>Micrococcales</taxon>
        <taxon>Micrococcaceae</taxon>
        <taxon>Nesterenkonia</taxon>
    </lineage>
</organism>
<dbReference type="Gene3D" id="2.40.260.10">
    <property type="entry name" value="Sortase"/>
    <property type="match status" value="1"/>
</dbReference>
<keyword evidence="3" id="KW-0732">Signal</keyword>
<proteinExistence type="predicted"/>
<dbReference type="InterPro" id="IPR005754">
    <property type="entry name" value="Sortase"/>
</dbReference>
<feature type="signal peptide" evidence="3">
    <location>
        <begin position="1"/>
        <end position="37"/>
    </location>
</feature>
<evidence type="ECO:0000313" key="5">
    <source>
        <dbReference type="Proteomes" id="UP000266615"/>
    </source>
</evidence>
<dbReference type="Proteomes" id="UP000266615">
    <property type="component" value="Unassembled WGS sequence"/>
</dbReference>
<dbReference type="RefSeq" id="WP_119902056.1">
    <property type="nucleotide sequence ID" value="NZ_QYZP01000001.1"/>
</dbReference>